<feature type="domain" description="DUF5753" evidence="2">
    <location>
        <begin position="10"/>
        <end position="184"/>
    </location>
</feature>
<reference evidence="3 4" key="1">
    <citation type="submission" date="2020-07" db="EMBL/GenBank/DDBJ databases">
        <title>Sequencing the genomes of 1000 actinobacteria strains.</title>
        <authorList>
            <person name="Klenk H.-P."/>
        </authorList>
    </citation>
    <scope>NUCLEOTIDE SEQUENCE [LARGE SCALE GENOMIC DNA]</scope>
    <source>
        <strain evidence="3 4">DSM 45975</strain>
    </source>
</reference>
<comment type="caution">
    <text evidence="3">The sequence shown here is derived from an EMBL/GenBank/DDBJ whole genome shotgun (WGS) entry which is preliminary data.</text>
</comment>
<dbReference type="Pfam" id="PF19054">
    <property type="entry name" value="DUF5753"/>
    <property type="match status" value="1"/>
</dbReference>
<dbReference type="Proteomes" id="UP000569329">
    <property type="component" value="Unassembled WGS sequence"/>
</dbReference>
<dbReference type="AlphaFoldDB" id="A0A839DNY7"/>
<sequence length="268" mass="29824">MHSDALPGAFRRLSDDEQDATEIYYAEGELIPGLLRTEDYARALIRIARSASVETTPDDIEPRVQFRLDRQELVTREEPPQMWFVIGEAALRRPMGRWDILHEQLLQLLDGIERHPHVVIQVAPLAIVDHPLLGGSLEILRFGDQAPDIVHQPTFTGGGVYAIEDHDIAECTRARQAACRGARPGRIACVHRAARGGDRPRAAEQPLGPWFTSSYSGGNNNSCVEARFTARGTDVRDSKAPHHGHLGFTTAQWTSFLPTVHHSRDPRG</sequence>
<evidence type="ECO:0000259" key="2">
    <source>
        <dbReference type="Pfam" id="PF19054"/>
    </source>
</evidence>
<evidence type="ECO:0000313" key="4">
    <source>
        <dbReference type="Proteomes" id="UP000569329"/>
    </source>
</evidence>
<dbReference type="InterPro" id="IPR043917">
    <property type="entry name" value="DUF5753"/>
</dbReference>
<proteinExistence type="predicted"/>
<dbReference type="Pfam" id="PF04149">
    <property type="entry name" value="DUF397"/>
    <property type="match status" value="1"/>
</dbReference>
<feature type="domain" description="DUF397" evidence="1">
    <location>
        <begin position="210"/>
        <end position="260"/>
    </location>
</feature>
<keyword evidence="4" id="KW-1185">Reference proteome</keyword>
<dbReference type="EMBL" id="JACGWZ010000001">
    <property type="protein sequence ID" value="MBA8823204.1"/>
    <property type="molecule type" value="Genomic_DNA"/>
</dbReference>
<evidence type="ECO:0000259" key="1">
    <source>
        <dbReference type="Pfam" id="PF04149"/>
    </source>
</evidence>
<dbReference type="InterPro" id="IPR007278">
    <property type="entry name" value="DUF397"/>
</dbReference>
<organism evidence="3 4">
    <name type="scientific">Halosaccharopolyspora lacisalsi</name>
    <dbReference type="NCBI Taxonomy" id="1000566"/>
    <lineage>
        <taxon>Bacteria</taxon>
        <taxon>Bacillati</taxon>
        <taxon>Actinomycetota</taxon>
        <taxon>Actinomycetes</taxon>
        <taxon>Pseudonocardiales</taxon>
        <taxon>Pseudonocardiaceae</taxon>
        <taxon>Halosaccharopolyspora</taxon>
    </lineage>
</organism>
<gene>
    <name evidence="3" type="ORF">FHX42_000533</name>
</gene>
<evidence type="ECO:0000313" key="3">
    <source>
        <dbReference type="EMBL" id="MBA8823204.1"/>
    </source>
</evidence>
<accession>A0A839DNY7</accession>
<dbReference type="RefSeq" id="WP_182542552.1">
    <property type="nucleotide sequence ID" value="NZ_JACGWZ010000001.1"/>
</dbReference>
<name>A0A839DNY7_9PSEU</name>
<protein>
    <submittedName>
        <fullName evidence="3">Uncharacterized protein</fullName>
    </submittedName>
</protein>